<dbReference type="Gene3D" id="1.20.1050.10">
    <property type="match status" value="2"/>
</dbReference>
<dbReference type="InterPro" id="IPR050931">
    <property type="entry name" value="Mito_Protein_Transport_Metaxin"/>
</dbReference>
<reference evidence="3 4" key="1">
    <citation type="submission" date="2018-02" db="EMBL/GenBank/DDBJ databases">
        <title>Genome sequencing of Solimonas sp. HR-BB.</title>
        <authorList>
            <person name="Lee Y."/>
            <person name="Jeon C.O."/>
        </authorList>
    </citation>
    <scope>NUCLEOTIDE SEQUENCE [LARGE SCALE GENOMIC DNA]</scope>
    <source>
        <strain evidence="3 4">HR-BB</strain>
    </source>
</reference>
<dbReference type="Pfam" id="PF13417">
    <property type="entry name" value="GST_N_3"/>
    <property type="match status" value="1"/>
</dbReference>
<dbReference type="InterPro" id="IPR036282">
    <property type="entry name" value="Glutathione-S-Trfase_C_sf"/>
</dbReference>
<sequence>MEGRPSGLDRIRESGDMNKPYVLHGWHLSYFSGKTRAYLRYKGVPFEDRPVDALTLMWKIPRKTGAAVMPVVVTPDGQWLQDTKDIAAAIEQRFPEAPVTPATPRQRIAALLLEAWADEWWIPHAMHYRWIYPENYRLFQADSGDGLLPWFPRPVKNRLAAYVADKMRGYLPAVGVIPEQRAVMESWTEAMLDALERHFAAMPFLFGTRPSVADFGLIGPLYGHLGRDPWPKKHLVEPRPHLKAWIARMNAPRVRGGDFLPDDAIPETLAPLLHAVFHEFYPMLEGIRDEVRASLKTLKPGRARLPRALGMIEFPMAQGRFRRAAMPYTLWMMQRVLDAYGALDAAGRASVDAWTAAQGAPEAMRFDIGVRLKRVGLHVKVEG</sequence>
<keyword evidence="4" id="KW-1185">Reference proteome</keyword>
<dbReference type="InterPro" id="IPR004045">
    <property type="entry name" value="Glutathione_S-Trfase_N"/>
</dbReference>
<dbReference type="OrthoDB" id="7054557at2"/>
<dbReference type="InterPro" id="IPR036249">
    <property type="entry name" value="Thioredoxin-like_sf"/>
</dbReference>
<dbReference type="SUPFAM" id="SSF47616">
    <property type="entry name" value="GST C-terminal domain-like"/>
    <property type="match status" value="1"/>
</dbReference>
<feature type="domain" description="GST C-terminal" evidence="2">
    <location>
        <begin position="103"/>
        <end position="272"/>
    </location>
</feature>
<dbReference type="InterPro" id="IPR010987">
    <property type="entry name" value="Glutathione-S-Trfase_C-like"/>
</dbReference>
<dbReference type="Pfam" id="PF13410">
    <property type="entry name" value="GST_C_2"/>
    <property type="match status" value="1"/>
</dbReference>
<dbReference type="PANTHER" id="PTHR12289:SF67">
    <property type="match status" value="1"/>
</dbReference>
<dbReference type="PANTHER" id="PTHR12289">
    <property type="entry name" value="METAXIN RELATED"/>
    <property type="match status" value="1"/>
</dbReference>
<dbReference type="GO" id="GO:0005737">
    <property type="term" value="C:cytoplasm"/>
    <property type="evidence" value="ECO:0007669"/>
    <property type="project" value="TreeGrafter"/>
</dbReference>
<evidence type="ECO:0000259" key="2">
    <source>
        <dbReference type="PROSITE" id="PS50405"/>
    </source>
</evidence>
<dbReference type="Gene3D" id="3.40.30.10">
    <property type="entry name" value="Glutaredoxin"/>
    <property type="match status" value="1"/>
</dbReference>
<evidence type="ECO:0000313" key="3">
    <source>
        <dbReference type="EMBL" id="PPE72479.1"/>
    </source>
</evidence>
<gene>
    <name evidence="3" type="ORF">C3942_18215</name>
</gene>
<dbReference type="PROSITE" id="PS50405">
    <property type="entry name" value="GST_CTER"/>
    <property type="match status" value="1"/>
</dbReference>
<evidence type="ECO:0000259" key="1">
    <source>
        <dbReference type="PROSITE" id="PS50404"/>
    </source>
</evidence>
<dbReference type="EMBL" id="PSNW01000012">
    <property type="protein sequence ID" value="PPE72479.1"/>
    <property type="molecule type" value="Genomic_DNA"/>
</dbReference>
<evidence type="ECO:0008006" key="5">
    <source>
        <dbReference type="Google" id="ProtNLM"/>
    </source>
</evidence>
<evidence type="ECO:0000313" key="4">
    <source>
        <dbReference type="Proteomes" id="UP000238220"/>
    </source>
</evidence>
<accession>A0A2S5TBV5</accession>
<name>A0A2S5TBV5_9GAMM</name>
<proteinExistence type="predicted"/>
<dbReference type="Proteomes" id="UP000238220">
    <property type="component" value="Unassembled WGS sequence"/>
</dbReference>
<protein>
    <recommendedName>
        <fullName evidence="5">Glutathione S-transferase</fullName>
    </recommendedName>
</protein>
<dbReference type="AlphaFoldDB" id="A0A2S5TBV5"/>
<dbReference type="PROSITE" id="PS50404">
    <property type="entry name" value="GST_NTER"/>
    <property type="match status" value="1"/>
</dbReference>
<dbReference type="SUPFAM" id="SSF52833">
    <property type="entry name" value="Thioredoxin-like"/>
    <property type="match status" value="1"/>
</dbReference>
<feature type="domain" description="GST N-terminal" evidence="1">
    <location>
        <begin position="19"/>
        <end position="98"/>
    </location>
</feature>
<comment type="caution">
    <text evidence="3">The sequence shown here is derived from an EMBL/GenBank/DDBJ whole genome shotgun (WGS) entry which is preliminary data.</text>
</comment>
<organism evidence="3 4">
    <name type="scientific">Solimonas fluminis</name>
    <dbReference type="NCBI Taxonomy" id="2086571"/>
    <lineage>
        <taxon>Bacteria</taxon>
        <taxon>Pseudomonadati</taxon>
        <taxon>Pseudomonadota</taxon>
        <taxon>Gammaproteobacteria</taxon>
        <taxon>Nevskiales</taxon>
        <taxon>Nevskiaceae</taxon>
        <taxon>Solimonas</taxon>
    </lineage>
</organism>